<feature type="chain" id="PRO_5030966761" evidence="1">
    <location>
        <begin position="19"/>
        <end position="159"/>
    </location>
</feature>
<dbReference type="Proteomes" id="UP000525652">
    <property type="component" value="Unassembled WGS sequence"/>
</dbReference>
<evidence type="ECO:0000313" key="2">
    <source>
        <dbReference type="EMBL" id="MBC2600478.1"/>
    </source>
</evidence>
<keyword evidence="3" id="KW-1185">Reference proteome</keyword>
<organism evidence="2 3">
    <name type="scientific">Puniceicoccus vermicola</name>
    <dbReference type="NCBI Taxonomy" id="388746"/>
    <lineage>
        <taxon>Bacteria</taxon>
        <taxon>Pseudomonadati</taxon>
        <taxon>Verrucomicrobiota</taxon>
        <taxon>Opitutia</taxon>
        <taxon>Puniceicoccales</taxon>
        <taxon>Puniceicoccaceae</taxon>
        <taxon>Puniceicoccus</taxon>
    </lineage>
</organism>
<proteinExistence type="predicted"/>
<dbReference type="EMBL" id="JACHVA010000021">
    <property type="protein sequence ID" value="MBC2600478.1"/>
    <property type="molecule type" value="Genomic_DNA"/>
</dbReference>
<accession>A0A7X1AWS1</accession>
<reference evidence="2 3" key="1">
    <citation type="submission" date="2020-07" db="EMBL/GenBank/DDBJ databases">
        <authorList>
            <person name="Feng X."/>
        </authorList>
    </citation>
    <scope>NUCLEOTIDE SEQUENCE [LARGE SCALE GENOMIC DNA]</scope>
    <source>
        <strain evidence="2 3">JCM14086</strain>
    </source>
</reference>
<dbReference type="AlphaFoldDB" id="A0A7X1AWS1"/>
<dbReference type="RefSeq" id="WP_185691226.1">
    <property type="nucleotide sequence ID" value="NZ_JACHVA010000021.1"/>
</dbReference>
<feature type="signal peptide" evidence="1">
    <location>
        <begin position="1"/>
        <end position="18"/>
    </location>
</feature>
<protein>
    <submittedName>
        <fullName evidence="2">Uncharacterized protein</fullName>
    </submittedName>
</protein>
<sequence>MKKLLLITLFLMPFLASAEDAREQWKGFYKGIYSLVTPNGEKTIPRPFSMVLDDTMPGGYIRLTFAEAFSEGYREQVEILEVTIANLNQRKDHSPPTITEERFYLPAVFVNPTEFEANVIKGGFDGEKLISGTIVTYKLSLDEAPKEDMRIIFKAGRAP</sequence>
<gene>
    <name evidence="2" type="ORF">H5P30_01650</name>
</gene>
<comment type="caution">
    <text evidence="2">The sequence shown here is derived from an EMBL/GenBank/DDBJ whole genome shotgun (WGS) entry which is preliminary data.</text>
</comment>
<name>A0A7X1AWS1_9BACT</name>
<evidence type="ECO:0000256" key="1">
    <source>
        <dbReference type="SAM" id="SignalP"/>
    </source>
</evidence>
<evidence type="ECO:0000313" key="3">
    <source>
        <dbReference type="Proteomes" id="UP000525652"/>
    </source>
</evidence>
<keyword evidence="1" id="KW-0732">Signal</keyword>